<organism evidence="2 3">
    <name type="scientific">Macrophomina phaseolina</name>
    <dbReference type="NCBI Taxonomy" id="35725"/>
    <lineage>
        <taxon>Eukaryota</taxon>
        <taxon>Fungi</taxon>
        <taxon>Dikarya</taxon>
        <taxon>Ascomycota</taxon>
        <taxon>Pezizomycotina</taxon>
        <taxon>Dothideomycetes</taxon>
        <taxon>Dothideomycetes incertae sedis</taxon>
        <taxon>Botryosphaeriales</taxon>
        <taxon>Botryosphaeriaceae</taxon>
        <taxon>Macrophomina</taxon>
    </lineage>
</organism>
<comment type="caution">
    <text evidence="2">The sequence shown here is derived from an EMBL/GenBank/DDBJ whole genome shotgun (WGS) entry which is preliminary data.</text>
</comment>
<feature type="region of interest" description="Disordered" evidence="1">
    <location>
        <begin position="148"/>
        <end position="215"/>
    </location>
</feature>
<feature type="compositionally biased region" description="Polar residues" evidence="1">
    <location>
        <begin position="203"/>
        <end position="215"/>
    </location>
</feature>
<protein>
    <submittedName>
        <fullName evidence="2">Uncharacterized protein</fullName>
    </submittedName>
</protein>
<name>A0ABQ8FQR5_9PEZI</name>
<evidence type="ECO:0000256" key="1">
    <source>
        <dbReference type="SAM" id="MobiDB-lite"/>
    </source>
</evidence>
<keyword evidence="3" id="KW-1185">Reference proteome</keyword>
<dbReference type="Proteomes" id="UP000774617">
    <property type="component" value="Unassembled WGS sequence"/>
</dbReference>
<sequence length="215" mass="23417">MPISGGDTQTVSFGKSEFFSANVTKLPTKSSESAFLSPNRIISCFFQAHLVLLYYTPNWVIFLVLQWLPLVARCVNNKAIIQEALQAQNNRQTRRTTRHELQAMNNALNEAHIISSNSAGGAGGGNLTTNAAVFNAIAAAISDEPSANKYNTHLNENVPPPPPAPVNKPYVPLSNAVEEEEEEEKKKKEDLPLSPLPPPPLSRCSTRARTPSTKA</sequence>
<reference evidence="2 3" key="1">
    <citation type="journal article" date="2021" name="Nat. Commun.">
        <title>Genetic determinants of endophytism in the Arabidopsis root mycobiome.</title>
        <authorList>
            <person name="Mesny F."/>
            <person name="Miyauchi S."/>
            <person name="Thiergart T."/>
            <person name="Pickel B."/>
            <person name="Atanasova L."/>
            <person name="Karlsson M."/>
            <person name="Huettel B."/>
            <person name="Barry K.W."/>
            <person name="Haridas S."/>
            <person name="Chen C."/>
            <person name="Bauer D."/>
            <person name="Andreopoulos W."/>
            <person name="Pangilinan J."/>
            <person name="LaButti K."/>
            <person name="Riley R."/>
            <person name="Lipzen A."/>
            <person name="Clum A."/>
            <person name="Drula E."/>
            <person name="Henrissat B."/>
            <person name="Kohler A."/>
            <person name="Grigoriev I.V."/>
            <person name="Martin F.M."/>
            <person name="Hacquard S."/>
        </authorList>
    </citation>
    <scope>NUCLEOTIDE SEQUENCE [LARGE SCALE GENOMIC DNA]</scope>
    <source>
        <strain evidence="2 3">MPI-SDFR-AT-0080</strain>
    </source>
</reference>
<dbReference type="EMBL" id="JAGTJR010000124">
    <property type="protein sequence ID" value="KAH7007839.1"/>
    <property type="molecule type" value="Genomic_DNA"/>
</dbReference>
<evidence type="ECO:0000313" key="2">
    <source>
        <dbReference type="EMBL" id="KAH7007839.1"/>
    </source>
</evidence>
<accession>A0ABQ8FQR5</accession>
<gene>
    <name evidence="2" type="ORF">B0J12DRAFT_753162</name>
</gene>
<evidence type="ECO:0000313" key="3">
    <source>
        <dbReference type="Proteomes" id="UP000774617"/>
    </source>
</evidence>
<proteinExistence type="predicted"/>